<accession>A0A1G2L4W8</accession>
<dbReference type="CDD" id="cd06171">
    <property type="entry name" value="Sigma70_r4"/>
    <property type="match status" value="1"/>
</dbReference>
<dbReference type="InterPro" id="IPR007627">
    <property type="entry name" value="RNA_pol_sigma70_r2"/>
</dbReference>
<feature type="domain" description="RNA polymerase sigma factor 70 region 4 type 2" evidence="8">
    <location>
        <begin position="118"/>
        <end position="163"/>
    </location>
</feature>
<dbReference type="InterPro" id="IPR039425">
    <property type="entry name" value="RNA_pol_sigma-70-like"/>
</dbReference>
<feature type="domain" description="RNA polymerase sigma-70 region 2" evidence="7">
    <location>
        <begin position="15"/>
        <end position="80"/>
    </location>
</feature>
<dbReference type="PANTHER" id="PTHR43133">
    <property type="entry name" value="RNA POLYMERASE ECF-TYPE SIGMA FACTO"/>
    <property type="match status" value="1"/>
</dbReference>
<dbReference type="Pfam" id="PF04542">
    <property type="entry name" value="Sigma70_r2"/>
    <property type="match status" value="1"/>
</dbReference>
<dbReference type="AlphaFoldDB" id="A0A1G2L4W8"/>
<dbReference type="InterPro" id="IPR036388">
    <property type="entry name" value="WH-like_DNA-bd_sf"/>
</dbReference>
<dbReference type="GO" id="GO:0016987">
    <property type="term" value="F:sigma factor activity"/>
    <property type="evidence" value="ECO:0007669"/>
    <property type="project" value="UniProtKB-KW"/>
</dbReference>
<dbReference type="InterPro" id="IPR013324">
    <property type="entry name" value="RNA_pol_sigma_r3/r4-like"/>
</dbReference>
<evidence type="ECO:0000256" key="4">
    <source>
        <dbReference type="ARBA" id="ARBA00023125"/>
    </source>
</evidence>
<evidence type="ECO:0000256" key="1">
    <source>
        <dbReference type="ARBA" id="ARBA00010641"/>
    </source>
</evidence>
<protein>
    <recommendedName>
        <fullName evidence="6">RNA polymerase sigma factor</fullName>
    </recommendedName>
</protein>
<comment type="caution">
    <text evidence="9">The sequence shown here is derived from an EMBL/GenBank/DDBJ whole genome shotgun (WGS) entry which is preliminary data.</text>
</comment>
<evidence type="ECO:0000259" key="7">
    <source>
        <dbReference type="Pfam" id="PF04542"/>
    </source>
</evidence>
<dbReference type="Gene3D" id="1.10.10.10">
    <property type="entry name" value="Winged helix-like DNA-binding domain superfamily/Winged helix DNA-binding domain"/>
    <property type="match status" value="1"/>
</dbReference>
<dbReference type="Gene3D" id="1.10.1740.10">
    <property type="match status" value="1"/>
</dbReference>
<keyword evidence="5 6" id="KW-0804">Transcription</keyword>
<comment type="similarity">
    <text evidence="1 6">Belongs to the sigma-70 factor family. ECF subfamily.</text>
</comment>
<dbReference type="SUPFAM" id="SSF88946">
    <property type="entry name" value="Sigma2 domain of RNA polymerase sigma factors"/>
    <property type="match status" value="1"/>
</dbReference>
<dbReference type="PROSITE" id="PS01063">
    <property type="entry name" value="SIGMA70_ECF"/>
    <property type="match status" value="1"/>
</dbReference>
<evidence type="ECO:0000256" key="2">
    <source>
        <dbReference type="ARBA" id="ARBA00023015"/>
    </source>
</evidence>
<dbReference type="EMBL" id="MHQO01000026">
    <property type="protein sequence ID" value="OHA06620.1"/>
    <property type="molecule type" value="Genomic_DNA"/>
</dbReference>
<reference evidence="9 10" key="1">
    <citation type="journal article" date="2016" name="Nat. Commun.">
        <title>Thousands of microbial genomes shed light on interconnected biogeochemical processes in an aquifer system.</title>
        <authorList>
            <person name="Anantharaman K."/>
            <person name="Brown C.T."/>
            <person name="Hug L.A."/>
            <person name="Sharon I."/>
            <person name="Castelle C.J."/>
            <person name="Probst A.J."/>
            <person name="Thomas B.C."/>
            <person name="Singh A."/>
            <person name="Wilkins M.J."/>
            <person name="Karaoz U."/>
            <person name="Brodie E.L."/>
            <person name="Williams K.H."/>
            <person name="Hubbard S.S."/>
            <person name="Banfield J.F."/>
        </authorList>
    </citation>
    <scope>NUCLEOTIDE SEQUENCE [LARGE SCALE GENOMIC DNA]</scope>
</reference>
<evidence type="ECO:0000313" key="10">
    <source>
        <dbReference type="Proteomes" id="UP000177982"/>
    </source>
</evidence>
<evidence type="ECO:0000313" key="9">
    <source>
        <dbReference type="EMBL" id="OHA06620.1"/>
    </source>
</evidence>
<organism evidence="9 10">
    <name type="scientific">Candidatus Sungbacteria bacterium RIFCSPLOWO2_01_FULL_47_10</name>
    <dbReference type="NCBI Taxonomy" id="1802276"/>
    <lineage>
        <taxon>Bacteria</taxon>
        <taxon>Candidatus Sungiibacteriota</taxon>
    </lineage>
</organism>
<evidence type="ECO:0000256" key="3">
    <source>
        <dbReference type="ARBA" id="ARBA00023082"/>
    </source>
</evidence>
<dbReference type="GO" id="GO:0006352">
    <property type="term" value="P:DNA-templated transcription initiation"/>
    <property type="evidence" value="ECO:0007669"/>
    <property type="project" value="InterPro"/>
</dbReference>
<evidence type="ECO:0000259" key="8">
    <source>
        <dbReference type="Pfam" id="PF08281"/>
    </source>
</evidence>
<keyword evidence="3 6" id="KW-0731">Sigma factor</keyword>
<evidence type="ECO:0000256" key="6">
    <source>
        <dbReference type="RuleBase" id="RU000716"/>
    </source>
</evidence>
<dbReference type="PANTHER" id="PTHR43133:SF60">
    <property type="entry name" value="RNA POLYMERASE SIGMA FACTOR SIGV"/>
    <property type="match status" value="1"/>
</dbReference>
<sequence length="170" mass="19772">MSDAESKKKLFLESYDAYADAIYRHCFFRVYSRELAEDLVQDTFMKTWEYLSGGGTIENIRAFLYRVATNAVIDRSRKRKEASLDGLLEDLKIREPSIDLRGDMEQTLMIREVMSGLRFLPEDDRALIVMRYVDDLRPKEIAEILEVNANAVSVRLNRAVEKLKEKIRVA</sequence>
<keyword evidence="2 6" id="KW-0805">Transcription regulation</keyword>
<dbReference type="InterPro" id="IPR000838">
    <property type="entry name" value="RNA_pol_sigma70_ECF_CS"/>
</dbReference>
<dbReference type="InterPro" id="IPR014284">
    <property type="entry name" value="RNA_pol_sigma-70_dom"/>
</dbReference>
<proteinExistence type="inferred from homology"/>
<dbReference type="InterPro" id="IPR013325">
    <property type="entry name" value="RNA_pol_sigma_r2"/>
</dbReference>
<gene>
    <name evidence="9" type="ORF">A2934_00935</name>
</gene>
<name>A0A1G2L4W8_9BACT</name>
<evidence type="ECO:0000256" key="5">
    <source>
        <dbReference type="ARBA" id="ARBA00023163"/>
    </source>
</evidence>
<dbReference type="Proteomes" id="UP000177982">
    <property type="component" value="Unassembled WGS sequence"/>
</dbReference>
<dbReference type="NCBIfam" id="TIGR02937">
    <property type="entry name" value="sigma70-ECF"/>
    <property type="match status" value="1"/>
</dbReference>
<dbReference type="InterPro" id="IPR013249">
    <property type="entry name" value="RNA_pol_sigma70_r4_t2"/>
</dbReference>
<dbReference type="SUPFAM" id="SSF88659">
    <property type="entry name" value="Sigma3 and sigma4 domains of RNA polymerase sigma factors"/>
    <property type="match status" value="1"/>
</dbReference>
<dbReference type="GO" id="GO:0003677">
    <property type="term" value="F:DNA binding"/>
    <property type="evidence" value="ECO:0007669"/>
    <property type="project" value="UniProtKB-KW"/>
</dbReference>
<keyword evidence="4 6" id="KW-0238">DNA-binding</keyword>
<dbReference type="Pfam" id="PF08281">
    <property type="entry name" value="Sigma70_r4_2"/>
    <property type="match status" value="1"/>
</dbReference>